<proteinExistence type="predicted"/>
<keyword evidence="1" id="KW-0812">Transmembrane</keyword>
<evidence type="ECO:0000313" key="2">
    <source>
        <dbReference type="EMBL" id="HGQ74334.1"/>
    </source>
</evidence>
<evidence type="ECO:0000256" key="1">
    <source>
        <dbReference type="SAM" id="Phobius"/>
    </source>
</evidence>
<sequence>MKQLYDIIMRIMGKYDIIMRISVMIIFIIGLIMFVIGSHLAIKALTTETWKSRSEVLASEKALVVSAGWISKNENLIDKIIVVDPYEGYDYWFAYKPTITSEAKDFVISGRVIELSTPQIWFNFYIFDSNNFELWTVGGSYSAIYEARGRTSYNFKISIASKDNVPDILYFVVEKTVNVPVLNPKVRVTINISWVEKAPIRDSSKYLILLPILVIDESKDTFLRGVITKESKDIVLKGYATEVRGRKFNFYIMDSENYQNWFEGKTYVAYFDEKNVSSTLFSIPLTKDQASSLIYIVVENPLLDVDETVKVTLILEWREKTSIATIIREWILGGVITILGFIFIMIAGLLIYILKQ</sequence>
<organism evidence="2">
    <name type="scientific">Staphylothermus marinus</name>
    <dbReference type="NCBI Taxonomy" id="2280"/>
    <lineage>
        <taxon>Archaea</taxon>
        <taxon>Thermoproteota</taxon>
        <taxon>Thermoprotei</taxon>
        <taxon>Desulfurococcales</taxon>
        <taxon>Desulfurococcaceae</taxon>
        <taxon>Staphylothermus</taxon>
    </lineage>
</organism>
<name>A0A7C4NVT9_STAMA</name>
<dbReference type="EMBL" id="DTBP01000036">
    <property type="protein sequence ID" value="HGQ74334.1"/>
    <property type="molecule type" value="Genomic_DNA"/>
</dbReference>
<comment type="caution">
    <text evidence="2">The sequence shown here is derived from an EMBL/GenBank/DDBJ whole genome shotgun (WGS) entry which is preliminary data.</text>
</comment>
<keyword evidence="1" id="KW-0472">Membrane</keyword>
<dbReference type="AlphaFoldDB" id="A0A7C4NVT9"/>
<reference evidence="2" key="1">
    <citation type="journal article" date="2020" name="mSystems">
        <title>Genome- and Community-Level Interaction Insights into Carbon Utilization and Element Cycling Functions of Hydrothermarchaeota in Hydrothermal Sediment.</title>
        <authorList>
            <person name="Zhou Z."/>
            <person name="Liu Y."/>
            <person name="Xu W."/>
            <person name="Pan J."/>
            <person name="Luo Z.H."/>
            <person name="Li M."/>
        </authorList>
    </citation>
    <scope>NUCLEOTIDE SEQUENCE [LARGE SCALE GENOMIC DNA]</scope>
    <source>
        <strain evidence="2">SpSt-648</strain>
    </source>
</reference>
<accession>A0A7C4NVT9</accession>
<gene>
    <name evidence="2" type="ORF">ENU20_04590</name>
</gene>
<feature type="transmembrane region" description="Helical" evidence="1">
    <location>
        <begin position="330"/>
        <end position="354"/>
    </location>
</feature>
<keyword evidence="1" id="KW-1133">Transmembrane helix</keyword>
<feature type="transmembrane region" description="Helical" evidence="1">
    <location>
        <begin position="21"/>
        <end position="42"/>
    </location>
</feature>
<protein>
    <submittedName>
        <fullName evidence="2">Uncharacterized protein</fullName>
    </submittedName>
</protein>